<dbReference type="OrthoDB" id="6264060at2"/>
<proteinExistence type="predicted"/>
<evidence type="ECO:0000256" key="1">
    <source>
        <dbReference type="SAM" id="SignalP"/>
    </source>
</evidence>
<keyword evidence="3" id="KW-1185">Reference proteome</keyword>
<dbReference type="EMBL" id="RKHR01000004">
    <property type="protein sequence ID" value="ROS02060.1"/>
    <property type="molecule type" value="Genomic_DNA"/>
</dbReference>
<evidence type="ECO:0000313" key="3">
    <source>
        <dbReference type="Proteomes" id="UP000275394"/>
    </source>
</evidence>
<comment type="caution">
    <text evidence="2">The sequence shown here is derived from an EMBL/GenBank/DDBJ whole genome shotgun (WGS) entry which is preliminary data.</text>
</comment>
<gene>
    <name evidence="2" type="ORF">EDC56_2510</name>
</gene>
<feature type="chain" id="PRO_5018279552" description="Carboxypeptidase-like regulatory domain-containing protein" evidence="1">
    <location>
        <begin position="20"/>
        <end position="138"/>
    </location>
</feature>
<reference evidence="2 3" key="1">
    <citation type="submission" date="2018-11" db="EMBL/GenBank/DDBJ databases">
        <title>Genomic Encyclopedia of Type Strains, Phase IV (KMG-IV): sequencing the most valuable type-strain genomes for metagenomic binning, comparative biology and taxonomic classification.</title>
        <authorList>
            <person name="Goeker M."/>
        </authorList>
    </citation>
    <scope>NUCLEOTIDE SEQUENCE [LARGE SCALE GENOMIC DNA]</scope>
    <source>
        <strain evidence="2 3">DSM 100316</strain>
    </source>
</reference>
<protein>
    <recommendedName>
        <fullName evidence="4">Carboxypeptidase-like regulatory domain-containing protein</fullName>
    </recommendedName>
</protein>
<sequence length="138" mass="15518">MARFIFIFFLSAYSLQVFAYEQNAYAKPIQYAGFVDDVSSLVTRVTKNGWQISEQKSGLYSVTLNYKGYAINTAITDAGSSLTIQLISADRLDCKKCTVDDEKVQGWLLRMRKLIAREVTEQARDAAREALKPASDQT</sequence>
<dbReference type="AlphaFoldDB" id="A0A3N2DQI3"/>
<evidence type="ECO:0000313" key="2">
    <source>
        <dbReference type="EMBL" id="ROS02060.1"/>
    </source>
</evidence>
<dbReference type="RefSeq" id="WP_123712797.1">
    <property type="nucleotide sequence ID" value="NZ_RKHR01000004.1"/>
</dbReference>
<evidence type="ECO:0008006" key="4">
    <source>
        <dbReference type="Google" id="ProtNLM"/>
    </source>
</evidence>
<feature type="signal peptide" evidence="1">
    <location>
        <begin position="1"/>
        <end position="19"/>
    </location>
</feature>
<name>A0A3N2DQI3_9GAMM</name>
<accession>A0A3N2DQI3</accession>
<organism evidence="2 3">
    <name type="scientific">Sinobacterium caligoides</name>
    <dbReference type="NCBI Taxonomy" id="933926"/>
    <lineage>
        <taxon>Bacteria</taxon>
        <taxon>Pseudomonadati</taxon>
        <taxon>Pseudomonadota</taxon>
        <taxon>Gammaproteobacteria</taxon>
        <taxon>Cellvibrionales</taxon>
        <taxon>Spongiibacteraceae</taxon>
        <taxon>Sinobacterium</taxon>
    </lineage>
</organism>
<keyword evidence="1" id="KW-0732">Signal</keyword>
<dbReference type="Proteomes" id="UP000275394">
    <property type="component" value="Unassembled WGS sequence"/>
</dbReference>